<dbReference type="PRINTS" id="PR00625">
    <property type="entry name" value="JDOMAIN"/>
</dbReference>
<evidence type="ECO:0000259" key="6">
    <source>
        <dbReference type="PROSITE" id="PS50076"/>
    </source>
</evidence>
<keyword evidence="2" id="KW-0732">Signal</keyword>
<dbReference type="AlphaFoldDB" id="B7JVQ9"/>
<dbReference type="InterPro" id="IPR011990">
    <property type="entry name" value="TPR-like_helical_dom_sf"/>
</dbReference>
<dbReference type="InterPro" id="IPR051727">
    <property type="entry name" value="DnaJ_C3_Co-chaperones"/>
</dbReference>
<dbReference type="Gene3D" id="1.25.40.10">
    <property type="entry name" value="Tetratricopeptide repeat domain"/>
    <property type="match status" value="1"/>
</dbReference>
<gene>
    <name evidence="7" type="ordered locus">PCC8801_0539</name>
</gene>
<dbReference type="InterPro" id="IPR019734">
    <property type="entry name" value="TPR_rpt"/>
</dbReference>
<dbReference type="Proteomes" id="UP000008204">
    <property type="component" value="Chromosome"/>
</dbReference>
<feature type="domain" description="J" evidence="6">
    <location>
        <begin position="16"/>
        <end position="87"/>
    </location>
</feature>
<dbReference type="GO" id="GO:0051087">
    <property type="term" value="F:protein-folding chaperone binding"/>
    <property type="evidence" value="ECO:0007669"/>
    <property type="project" value="TreeGrafter"/>
</dbReference>
<feature type="region of interest" description="Disordered" evidence="5">
    <location>
        <begin position="273"/>
        <end position="301"/>
    </location>
</feature>
<evidence type="ECO:0000256" key="2">
    <source>
        <dbReference type="ARBA" id="ARBA00022729"/>
    </source>
</evidence>
<evidence type="ECO:0000313" key="7">
    <source>
        <dbReference type="EMBL" id="ACK64630.1"/>
    </source>
</evidence>
<evidence type="ECO:0000256" key="1">
    <source>
        <dbReference type="ARBA" id="ARBA00004240"/>
    </source>
</evidence>
<evidence type="ECO:0000256" key="4">
    <source>
        <dbReference type="PROSITE-ProRule" id="PRU00339"/>
    </source>
</evidence>
<protein>
    <submittedName>
        <fullName evidence="7">Heat shock protein DnaJ domain protein</fullName>
    </submittedName>
</protein>
<dbReference type="Pfam" id="PF13181">
    <property type="entry name" value="TPR_8"/>
    <property type="match status" value="1"/>
</dbReference>
<evidence type="ECO:0000256" key="5">
    <source>
        <dbReference type="SAM" id="MobiDB-lite"/>
    </source>
</evidence>
<dbReference type="STRING" id="41431.PCC8801_0539"/>
<dbReference type="PANTHER" id="PTHR44140:SF2">
    <property type="entry name" value="LD25575P"/>
    <property type="match status" value="1"/>
</dbReference>
<dbReference type="SMART" id="SM00271">
    <property type="entry name" value="DnaJ"/>
    <property type="match status" value="1"/>
</dbReference>
<dbReference type="GO" id="GO:0034975">
    <property type="term" value="P:protein folding in endoplasmic reticulum"/>
    <property type="evidence" value="ECO:0007669"/>
    <property type="project" value="TreeGrafter"/>
</dbReference>
<dbReference type="SMART" id="SM00028">
    <property type="entry name" value="TPR"/>
    <property type="match status" value="2"/>
</dbReference>
<keyword evidence="7" id="KW-0346">Stress response</keyword>
<dbReference type="EMBL" id="CP001287">
    <property type="protein sequence ID" value="ACK64630.1"/>
    <property type="molecule type" value="Genomic_DNA"/>
</dbReference>
<name>B7JVQ9_RIPO1</name>
<dbReference type="PROSITE" id="PS50076">
    <property type="entry name" value="DNAJ_2"/>
    <property type="match status" value="1"/>
</dbReference>
<dbReference type="SUPFAM" id="SSF46565">
    <property type="entry name" value="Chaperone J-domain"/>
    <property type="match status" value="1"/>
</dbReference>
<dbReference type="PROSITE" id="PS50005">
    <property type="entry name" value="TPR"/>
    <property type="match status" value="1"/>
</dbReference>
<dbReference type="HOGENOM" id="CLU_923530_0_0_3"/>
<keyword evidence="4" id="KW-0802">TPR repeat</keyword>
<dbReference type="SUPFAM" id="SSF48452">
    <property type="entry name" value="TPR-like"/>
    <property type="match status" value="1"/>
</dbReference>
<reference evidence="8" key="1">
    <citation type="journal article" date="2011" name="MBio">
        <title>Novel metabolic attributes of the genus Cyanothece, comprising a group of unicellular nitrogen-fixing Cyanobacteria.</title>
        <authorList>
            <person name="Bandyopadhyay A."/>
            <person name="Elvitigala T."/>
            <person name="Welsh E."/>
            <person name="Stockel J."/>
            <person name="Liberton M."/>
            <person name="Min H."/>
            <person name="Sherman L.A."/>
            <person name="Pakrasi H.B."/>
        </authorList>
    </citation>
    <scope>NUCLEOTIDE SEQUENCE [LARGE SCALE GENOMIC DNA]</scope>
    <source>
        <strain evidence="8">PCC 8801</strain>
    </source>
</reference>
<comment type="subcellular location">
    <subcellularLocation>
        <location evidence="1">Endoplasmic reticulum</location>
    </subcellularLocation>
</comment>
<dbReference type="RefSeq" id="WP_012593907.1">
    <property type="nucleotide sequence ID" value="NC_011726.1"/>
</dbReference>
<dbReference type="KEGG" id="cyp:PCC8801_0539"/>
<accession>B7JVQ9</accession>
<organism evidence="7 8">
    <name type="scientific">Rippkaea orientalis (strain PCC 8801 / RF-1)</name>
    <name type="common">Cyanothece sp. (strain PCC 8801)</name>
    <dbReference type="NCBI Taxonomy" id="41431"/>
    <lineage>
        <taxon>Bacteria</taxon>
        <taxon>Bacillati</taxon>
        <taxon>Cyanobacteriota</taxon>
        <taxon>Cyanophyceae</taxon>
        <taxon>Oscillatoriophycideae</taxon>
        <taxon>Chroococcales</taxon>
        <taxon>Aphanothecaceae</taxon>
        <taxon>Rippkaea</taxon>
        <taxon>Rippkaea orientalis</taxon>
    </lineage>
</organism>
<dbReference type="CDD" id="cd06257">
    <property type="entry name" value="DnaJ"/>
    <property type="match status" value="1"/>
</dbReference>
<dbReference type="OrthoDB" id="494812at2"/>
<dbReference type="eggNOG" id="COG2214">
    <property type="taxonomic scope" value="Bacteria"/>
</dbReference>
<proteinExistence type="predicted"/>
<sequence>MNFPIQQGLFKYDITDHYAILGLPLNADSKQIRKRYLMVARCLHPDTCKDKTEQGKKLANKLLSKLVNPAYELLSKEESRREYLLVLFQMGQNLAAELSTITLASDKAQQLFQATQNLDLVYYKLVNSLVTDEYSDLLQVLSKIAQLSELNLVYLMVKQGQQVSAQPKPQIKTPPQQPIKESEKTAPPVSAVDNSIRRAKEYLERRNTSQAIIELREALKIEPNNCTCHGLLGLAYLQEKQPTMAKIHINKAWKVNPNNPVAIKAKEALDKVLKPDTATPSKGTDKSTGGGLFGSLFGKKK</sequence>
<dbReference type="Pfam" id="PF00226">
    <property type="entry name" value="DnaJ"/>
    <property type="match status" value="1"/>
</dbReference>
<feature type="repeat" description="TPR" evidence="4">
    <location>
        <begin position="192"/>
        <end position="225"/>
    </location>
</feature>
<evidence type="ECO:0000256" key="3">
    <source>
        <dbReference type="ARBA" id="ARBA00022824"/>
    </source>
</evidence>
<feature type="region of interest" description="Disordered" evidence="5">
    <location>
        <begin position="165"/>
        <end position="191"/>
    </location>
</feature>
<dbReference type="PANTHER" id="PTHR44140">
    <property type="entry name" value="LD25575P"/>
    <property type="match status" value="1"/>
</dbReference>
<evidence type="ECO:0000313" key="8">
    <source>
        <dbReference type="Proteomes" id="UP000008204"/>
    </source>
</evidence>
<dbReference type="GO" id="GO:0051787">
    <property type="term" value="F:misfolded protein binding"/>
    <property type="evidence" value="ECO:0007669"/>
    <property type="project" value="TreeGrafter"/>
</dbReference>
<dbReference type="InterPro" id="IPR001623">
    <property type="entry name" value="DnaJ_domain"/>
</dbReference>
<keyword evidence="8" id="KW-1185">Reference proteome</keyword>
<dbReference type="InterPro" id="IPR036869">
    <property type="entry name" value="J_dom_sf"/>
</dbReference>
<keyword evidence="3" id="KW-0256">Endoplasmic reticulum</keyword>
<dbReference type="Gene3D" id="1.10.287.110">
    <property type="entry name" value="DnaJ domain"/>
    <property type="match status" value="1"/>
</dbReference>